<dbReference type="InterPro" id="IPR003849">
    <property type="entry name" value="Preprotein_translocase_YajC"/>
</dbReference>
<dbReference type="PANTHER" id="PTHR33909">
    <property type="entry name" value="SEC TRANSLOCON ACCESSORY COMPLEX SUBUNIT YAJC"/>
    <property type="match status" value="1"/>
</dbReference>
<accession>A0A2S6IPE4</accession>
<dbReference type="GO" id="GO:0015031">
    <property type="term" value="P:protein transport"/>
    <property type="evidence" value="ECO:0007669"/>
    <property type="project" value="UniProtKB-KW"/>
</dbReference>
<comment type="caution">
    <text evidence="12">The sequence shown here is derived from an EMBL/GenBank/DDBJ whole genome shotgun (WGS) entry which is preliminary data.</text>
</comment>
<keyword evidence="6" id="KW-0653">Protein transport</keyword>
<keyword evidence="9 11" id="KW-0472">Membrane</keyword>
<comment type="similarity">
    <text evidence="2">Belongs to the YajC family.</text>
</comment>
<feature type="transmembrane region" description="Helical" evidence="11">
    <location>
        <begin position="6"/>
        <end position="22"/>
    </location>
</feature>
<keyword evidence="3" id="KW-0813">Transport</keyword>
<keyword evidence="13" id="KW-1185">Reference proteome</keyword>
<evidence type="ECO:0000256" key="3">
    <source>
        <dbReference type="ARBA" id="ARBA00022448"/>
    </source>
</evidence>
<dbReference type="Proteomes" id="UP000239485">
    <property type="component" value="Unassembled WGS sequence"/>
</dbReference>
<evidence type="ECO:0000256" key="11">
    <source>
        <dbReference type="SAM" id="Phobius"/>
    </source>
</evidence>
<dbReference type="AlphaFoldDB" id="A0A2S6IPE4"/>
<evidence type="ECO:0000256" key="1">
    <source>
        <dbReference type="ARBA" id="ARBA00004162"/>
    </source>
</evidence>
<keyword evidence="4" id="KW-1003">Cell membrane</keyword>
<keyword evidence="7 11" id="KW-1133">Transmembrane helix</keyword>
<comment type="subcellular location">
    <subcellularLocation>
        <location evidence="1">Cell membrane</location>
        <topology evidence="1">Single-pass membrane protein</topology>
    </subcellularLocation>
</comment>
<evidence type="ECO:0000256" key="8">
    <source>
        <dbReference type="ARBA" id="ARBA00023010"/>
    </source>
</evidence>
<gene>
    <name evidence="12" type="ORF">CLV92_10565</name>
</gene>
<dbReference type="EMBL" id="PTJD01000005">
    <property type="protein sequence ID" value="PPK95966.1"/>
    <property type="molecule type" value="Genomic_DNA"/>
</dbReference>
<dbReference type="Pfam" id="PF02699">
    <property type="entry name" value="YajC"/>
    <property type="match status" value="1"/>
</dbReference>
<dbReference type="NCBIfam" id="TIGR00739">
    <property type="entry name" value="yajC"/>
    <property type="match status" value="1"/>
</dbReference>
<sequence length="113" mass="12072">MDPQLIFLLLMMGLLFFMFSRTRKQQRAQLEMQNSLGPGAEVMTTSGLIGRIVAIEGEEMVLEIAPGVRTRWNRRAVARVTTSDAQLGGATPAGLDLGKRGPAAGSGDGSTHS</sequence>
<evidence type="ECO:0000256" key="9">
    <source>
        <dbReference type="ARBA" id="ARBA00023136"/>
    </source>
</evidence>
<evidence type="ECO:0000313" key="12">
    <source>
        <dbReference type="EMBL" id="PPK95966.1"/>
    </source>
</evidence>
<name>A0A2S6IPE4_9ACTN</name>
<feature type="region of interest" description="Disordered" evidence="10">
    <location>
        <begin position="86"/>
        <end position="113"/>
    </location>
</feature>
<evidence type="ECO:0000256" key="6">
    <source>
        <dbReference type="ARBA" id="ARBA00022927"/>
    </source>
</evidence>
<evidence type="ECO:0000256" key="7">
    <source>
        <dbReference type="ARBA" id="ARBA00022989"/>
    </source>
</evidence>
<reference evidence="12 13" key="1">
    <citation type="submission" date="2018-02" db="EMBL/GenBank/DDBJ databases">
        <title>Genomic Encyclopedia of Archaeal and Bacterial Type Strains, Phase II (KMG-II): from individual species to whole genera.</title>
        <authorList>
            <person name="Goeker M."/>
        </authorList>
    </citation>
    <scope>NUCLEOTIDE SEQUENCE [LARGE SCALE GENOMIC DNA]</scope>
    <source>
        <strain evidence="12 13">DSM 22857</strain>
    </source>
</reference>
<dbReference type="GO" id="GO:0005886">
    <property type="term" value="C:plasma membrane"/>
    <property type="evidence" value="ECO:0007669"/>
    <property type="project" value="UniProtKB-SubCell"/>
</dbReference>
<evidence type="ECO:0000313" key="13">
    <source>
        <dbReference type="Proteomes" id="UP000239485"/>
    </source>
</evidence>
<dbReference type="OrthoDB" id="2200301at2"/>
<protein>
    <submittedName>
        <fullName evidence="12">Preprotein translocase subunit YajC</fullName>
    </submittedName>
</protein>
<evidence type="ECO:0000256" key="4">
    <source>
        <dbReference type="ARBA" id="ARBA00022475"/>
    </source>
</evidence>
<evidence type="ECO:0000256" key="5">
    <source>
        <dbReference type="ARBA" id="ARBA00022692"/>
    </source>
</evidence>
<keyword evidence="8" id="KW-0811">Translocation</keyword>
<feature type="compositionally biased region" description="Gly residues" evidence="10">
    <location>
        <begin position="104"/>
        <end position="113"/>
    </location>
</feature>
<evidence type="ECO:0000256" key="2">
    <source>
        <dbReference type="ARBA" id="ARBA00006742"/>
    </source>
</evidence>
<dbReference type="PANTHER" id="PTHR33909:SF1">
    <property type="entry name" value="SEC TRANSLOCON ACCESSORY COMPLEX SUBUNIT YAJC"/>
    <property type="match status" value="1"/>
</dbReference>
<organism evidence="12 13">
    <name type="scientific">Kineococcus xinjiangensis</name>
    <dbReference type="NCBI Taxonomy" id="512762"/>
    <lineage>
        <taxon>Bacteria</taxon>
        <taxon>Bacillati</taxon>
        <taxon>Actinomycetota</taxon>
        <taxon>Actinomycetes</taxon>
        <taxon>Kineosporiales</taxon>
        <taxon>Kineosporiaceae</taxon>
        <taxon>Kineococcus</taxon>
    </lineage>
</organism>
<evidence type="ECO:0000256" key="10">
    <source>
        <dbReference type="SAM" id="MobiDB-lite"/>
    </source>
</evidence>
<dbReference type="PRINTS" id="PR01853">
    <property type="entry name" value="YAJCTRNLCASE"/>
</dbReference>
<keyword evidence="5 11" id="KW-0812">Transmembrane</keyword>
<dbReference type="SMART" id="SM01323">
    <property type="entry name" value="YajC"/>
    <property type="match status" value="1"/>
</dbReference>
<proteinExistence type="inferred from homology"/>
<dbReference type="RefSeq" id="WP_104432359.1">
    <property type="nucleotide sequence ID" value="NZ_PTJD01000005.1"/>
</dbReference>